<comment type="similarity">
    <text evidence="1">Belongs to the low molecular weight phosphotyrosine protein phosphatase family.</text>
</comment>
<reference evidence="7" key="1">
    <citation type="submission" date="2016-11" db="EMBL/GenBank/DDBJ databases">
        <authorList>
            <person name="Varghese N."/>
            <person name="Submissions S."/>
        </authorList>
    </citation>
    <scope>NUCLEOTIDE SEQUENCE [LARGE SCALE GENOMIC DNA]</scope>
    <source>
        <strain evidence="7">DSM 18095</strain>
    </source>
</reference>
<dbReference type="RefSeq" id="WP_072975716.1">
    <property type="nucleotide sequence ID" value="NZ_FQTY01000007.1"/>
</dbReference>
<keyword evidence="3" id="KW-0904">Protein phosphatase</keyword>
<dbReference type="PANTHER" id="PTHR11717">
    <property type="entry name" value="LOW MOLECULAR WEIGHT PROTEIN TYROSINE PHOSPHATASE"/>
    <property type="match status" value="1"/>
</dbReference>
<keyword evidence="7" id="KW-1185">Reference proteome</keyword>
<feature type="active site" description="Nucleophile" evidence="4">
    <location>
        <position position="7"/>
    </location>
</feature>
<feature type="domain" description="Phosphotyrosine protein phosphatase I" evidence="5">
    <location>
        <begin position="1"/>
        <end position="145"/>
    </location>
</feature>
<keyword evidence="2" id="KW-0378">Hydrolase</keyword>
<evidence type="ECO:0000313" key="6">
    <source>
        <dbReference type="EMBL" id="SHE80735.1"/>
    </source>
</evidence>
<dbReference type="GeneID" id="90993976"/>
<dbReference type="PRINTS" id="PR00719">
    <property type="entry name" value="LMWPTPASE"/>
</dbReference>
<dbReference type="Pfam" id="PF01451">
    <property type="entry name" value="LMWPc"/>
    <property type="match status" value="1"/>
</dbReference>
<gene>
    <name evidence="6" type="ORF">SAMN02745784_01864</name>
</gene>
<dbReference type="InterPro" id="IPR017867">
    <property type="entry name" value="Tyr_phospatase_low_mol_wt"/>
</dbReference>
<dbReference type="Gene3D" id="3.40.50.2300">
    <property type="match status" value="1"/>
</dbReference>
<dbReference type="STRING" id="1123404.SAMN02745784_01864"/>
<dbReference type="InterPro" id="IPR023485">
    <property type="entry name" value="Ptyr_pPase"/>
</dbReference>
<proteinExistence type="inferred from homology"/>
<evidence type="ECO:0000256" key="3">
    <source>
        <dbReference type="ARBA" id="ARBA00022912"/>
    </source>
</evidence>
<feature type="active site" description="Proton donor" evidence="4">
    <location>
        <position position="119"/>
    </location>
</feature>
<dbReference type="CDD" id="cd16344">
    <property type="entry name" value="LMWPAP"/>
    <property type="match status" value="1"/>
</dbReference>
<dbReference type="SMART" id="SM00226">
    <property type="entry name" value="LMWPc"/>
    <property type="match status" value="1"/>
</dbReference>
<dbReference type="Proteomes" id="UP000184114">
    <property type="component" value="Unassembled WGS sequence"/>
</dbReference>
<evidence type="ECO:0000256" key="2">
    <source>
        <dbReference type="ARBA" id="ARBA00022801"/>
    </source>
</evidence>
<evidence type="ECO:0000259" key="5">
    <source>
        <dbReference type="SMART" id="SM00226"/>
    </source>
</evidence>
<dbReference type="GO" id="GO:0004725">
    <property type="term" value="F:protein tyrosine phosphatase activity"/>
    <property type="evidence" value="ECO:0007669"/>
    <property type="project" value="InterPro"/>
</dbReference>
<accession>A0A1M4WHR1</accession>
<dbReference type="SUPFAM" id="SSF52788">
    <property type="entry name" value="Phosphotyrosine protein phosphatases I"/>
    <property type="match status" value="1"/>
</dbReference>
<dbReference type="InterPro" id="IPR036196">
    <property type="entry name" value="Ptyr_pPase_sf"/>
</dbReference>
<evidence type="ECO:0000256" key="4">
    <source>
        <dbReference type="PIRSR" id="PIRSR617867-1"/>
    </source>
</evidence>
<name>A0A1M4WHR1_9FIRM</name>
<dbReference type="InterPro" id="IPR050438">
    <property type="entry name" value="LMW_PTPase"/>
</dbReference>
<sequence length="152" mass="17305">MKILFICTGNTCRSPMAEGILKFMIEKNNLNIEVESAGISVFHGDNASKNSIEAMKKIGIDISRHRAKQIHGELVNDARLILTMSKSHKDFIILNFPRSRDKVFTLLEYAYKLDKDVVDPFGGRLTVYENTRDEIYRAIEKIINSGQLTKNN</sequence>
<dbReference type="EMBL" id="FQTY01000007">
    <property type="protein sequence ID" value="SHE80735.1"/>
    <property type="molecule type" value="Genomic_DNA"/>
</dbReference>
<feature type="active site" description="Nucleophile" evidence="4">
    <location>
        <position position="13"/>
    </location>
</feature>
<dbReference type="AlphaFoldDB" id="A0A1M4WHR1"/>
<dbReference type="PANTHER" id="PTHR11717:SF31">
    <property type="entry name" value="LOW MOLECULAR WEIGHT PROTEIN-TYROSINE-PHOSPHATASE ETP-RELATED"/>
    <property type="match status" value="1"/>
</dbReference>
<protein>
    <submittedName>
        <fullName evidence="6">Protein-tyrosine phosphatase</fullName>
    </submittedName>
</protein>
<evidence type="ECO:0000256" key="1">
    <source>
        <dbReference type="ARBA" id="ARBA00011063"/>
    </source>
</evidence>
<evidence type="ECO:0000313" key="7">
    <source>
        <dbReference type="Proteomes" id="UP000184114"/>
    </source>
</evidence>
<organism evidence="6 7">
    <name type="scientific">Tissierella praeacuta DSM 18095</name>
    <dbReference type="NCBI Taxonomy" id="1123404"/>
    <lineage>
        <taxon>Bacteria</taxon>
        <taxon>Bacillati</taxon>
        <taxon>Bacillota</taxon>
        <taxon>Tissierellia</taxon>
        <taxon>Tissierellales</taxon>
        <taxon>Tissierellaceae</taxon>
        <taxon>Tissierella</taxon>
    </lineage>
</organism>